<dbReference type="GO" id="GO:0005198">
    <property type="term" value="F:structural molecule activity"/>
    <property type="evidence" value="ECO:0007669"/>
    <property type="project" value="InterPro"/>
</dbReference>
<evidence type="ECO:0000256" key="1">
    <source>
        <dbReference type="ARBA" id="ARBA00023143"/>
    </source>
</evidence>
<dbReference type="GO" id="GO:0003774">
    <property type="term" value="F:cytoskeletal motor activity"/>
    <property type="evidence" value="ECO:0007669"/>
    <property type="project" value="InterPro"/>
</dbReference>
<accession>A0A0S7Y5A0</accession>
<keyword evidence="1" id="KW-0975">Bacterial flagellum</keyword>
<evidence type="ECO:0000313" key="2">
    <source>
        <dbReference type="EMBL" id="KPJ69786.1"/>
    </source>
</evidence>
<protein>
    <recommendedName>
        <fullName evidence="4">Flagellar hook-basal body complex protein FliE</fullName>
    </recommendedName>
</protein>
<evidence type="ECO:0000313" key="3">
    <source>
        <dbReference type="Proteomes" id="UP000051861"/>
    </source>
</evidence>
<reference evidence="2 3" key="1">
    <citation type="journal article" date="2015" name="Microbiome">
        <title>Genomic resolution of linkages in carbon, nitrogen, and sulfur cycling among widespread estuary sediment bacteria.</title>
        <authorList>
            <person name="Baker B.J."/>
            <person name="Lazar C.S."/>
            <person name="Teske A.P."/>
            <person name="Dick G.J."/>
        </authorList>
    </citation>
    <scope>NUCLEOTIDE SEQUENCE [LARGE SCALE GENOMIC DNA]</scope>
    <source>
        <strain evidence="2">DG_54_3</strain>
    </source>
</reference>
<dbReference type="GO" id="GO:0009288">
    <property type="term" value="C:bacterial-type flagellum"/>
    <property type="evidence" value="ECO:0007669"/>
    <property type="project" value="InterPro"/>
</dbReference>
<dbReference type="GO" id="GO:0071973">
    <property type="term" value="P:bacterial-type flagellum-dependent cell motility"/>
    <property type="evidence" value="ECO:0007669"/>
    <property type="project" value="InterPro"/>
</dbReference>
<sequence>MAEAIDPISIEMKLAQILGEDFLAQAPTAAPGPTPAAEPAGRTEFSGNAFEDILSQAISALEGVSRTEIYANQLAEGYLRGEVELKDVMVAQAKMSIMVQLAVTTVNSAVNTFKEITGMQI</sequence>
<dbReference type="Pfam" id="PF02049">
    <property type="entry name" value="FliE"/>
    <property type="match status" value="1"/>
</dbReference>
<gene>
    <name evidence="2" type="ORF">AMJ44_02440</name>
</gene>
<comment type="caution">
    <text evidence="2">The sequence shown here is derived from an EMBL/GenBank/DDBJ whole genome shotgun (WGS) entry which is preliminary data.</text>
</comment>
<name>A0A0S7Y5A0_UNCSA</name>
<dbReference type="EMBL" id="LIZX01000014">
    <property type="protein sequence ID" value="KPJ69786.1"/>
    <property type="molecule type" value="Genomic_DNA"/>
</dbReference>
<evidence type="ECO:0008006" key="4">
    <source>
        <dbReference type="Google" id="ProtNLM"/>
    </source>
</evidence>
<dbReference type="Proteomes" id="UP000051861">
    <property type="component" value="Unassembled WGS sequence"/>
</dbReference>
<proteinExistence type="predicted"/>
<organism evidence="2 3">
    <name type="scientific">candidate division WOR-1 bacterium DG_54_3</name>
    <dbReference type="NCBI Taxonomy" id="1703775"/>
    <lineage>
        <taxon>Bacteria</taxon>
        <taxon>Bacillati</taxon>
        <taxon>Saganbacteria</taxon>
    </lineage>
</organism>
<dbReference type="InterPro" id="IPR001624">
    <property type="entry name" value="FliE"/>
</dbReference>
<dbReference type="AlphaFoldDB" id="A0A0S7Y5A0"/>